<sequence>MATPGNSRSNFCNTPAAESLDPVRFDAHRAHKHGGSPMELGFESAALRMRNRDLTTKQPRRSLIMWHILEEKGATGSSSQVLIALPIVGQNSLGPVVAPSKEFSR</sequence>
<dbReference type="EMBL" id="BGPR01008939">
    <property type="protein sequence ID" value="GBN36987.1"/>
    <property type="molecule type" value="Genomic_DNA"/>
</dbReference>
<gene>
    <name evidence="1" type="ORF">AVEN_6211_1</name>
</gene>
<keyword evidence="2" id="KW-1185">Reference proteome</keyword>
<comment type="caution">
    <text evidence="1">The sequence shown here is derived from an EMBL/GenBank/DDBJ whole genome shotgun (WGS) entry which is preliminary data.</text>
</comment>
<proteinExistence type="predicted"/>
<accession>A0A4Y2NFU8</accession>
<reference evidence="1 2" key="1">
    <citation type="journal article" date="2019" name="Sci. Rep.">
        <title>Orb-weaving spider Araneus ventricosus genome elucidates the spidroin gene catalogue.</title>
        <authorList>
            <person name="Kono N."/>
            <person name="Nakamura H."/>
            <person name="Ohtoshi R."/>
            <person name="Moran D.A.P."/>
            <person name="Shinohara A."/>
            <person name="Yoshida Y."/>
            <person name="Fujiwara M."/>
            <person name="Mori M."/>
            <person name="Tomita M."/>
            <person name="Arakawa K."/>
        </authorList>
    </citation>
    <scope>NUCLEOTIDE SEQUENCE [LARGE SCALE GENOMIC DNA]</scope>
</reference>
<evidence type="ECO:0000313" key="1">
    <source>
        <dbReference type="EMBL" id="GBN36987.1"/>
    </source>
</evidence>
<dbReference type="Proteomes" id="UP000499080">
    <property type="component" value="Unassembled WGS sequence"/>
</dbReference>
<name>A0A4Y2NFU8_ARAVE</name>
<organism evidence="1 2">
    <name type="scientific">Araneus ventricosus</name>
    <name type="common">Orbweaver spider</name>
    <name type="synonym">Epeira ventricosa</name>
    <dbReference type="NCBI Taxonomy" id="182803"/>
    <lineage>
        <taxon>Eukaryota</taxon>
        <taxon>Metazoa</taxon>
        <taxon>Ecdysozoa</taxon>
        <taxon>Arthropoda</taxon>
        <taxon>Chelicerata</taxon>
        <taxon>Arachnida</taxon>
        <taxon>Araneae</taxon>
        <taxon>Araneomorphae</taxon>
        <taxon>Entelegynae</taxon>
        <taxon>Araneoidea</taxon>
        <taxon>Araneidae</taxon>
        <taxon>Araneus</taxon>
    </lineage>
</organism>
<protein>
    <submittedName>
        <fullName evidence="1">Uncharacterized protein</fullName>
    </submittedName>
</protein>
<evidence type="ECO:0000313" key="2">
    <source>
        <dbReference type="Proteomes" id="UP000499080"/>
    </source>
</evidence>
<dbReference type="AlphaFoldDB" id="A0A4Y2NFU8"/>